<feature type="compositionally biased region" description="Basic and acidic residues" evidence="1">
    <location>
        <begin position="586"/>
        <end position="597"/>
    </location>
</feature>
<feature type="compositionally biased region" description="Basic and acidic residues" evidence="1">
    <location>
        <begin position="755"/>
        <end position="771"/>
    </location>
</feature>
<feature type="compositionally biased region" description="Low complexity" evidence="1">
    <location>
        <begin position="598"/>
        <end position="615"/>
    </location>
</feature>
<dbReference type="PANTHER" id="PTHR38731">
    <property type="entry name" value="LIPL45-RELATED LIPOPROTEIN-RELATED"/>
    <property type="match status" value="1"/>
</dbReference>
<keyword evidence="2" id="KW-0732">Signal</keyword>
<feature type="region of interest" description="Disordered" evidence="1">
    <location>
        <begin position="538"/>
        <end position="771"/>
    </location>
</feature>
<evidence type="ECO:0008006" key="5">
    <source>
        <dbReference type="Google" id="ProtNLM"/>
    </source>
</evidence>
<protein>
    <recommendedName>
        <fullName evidence="5">FecR protein domain-containing protein</fullName>
    </recommendedName>
</protein>
<dbReference type="EMBL" id="QFPO01000009">
    <property type="protein sequence ID" value="PZQ13480.1"/>
    <property type="molecule type" value="Genomic_DNA"/>
</dbReference>
<dbReference type="AlphaFoldDB" id="A0A2W5MJ52"/>
<dbReference type="Proteomes" id="UP000249046">
    <property type="component" value="Unassembled WGS sequence"/>
</dbReference>
<dbReference type="PANTHER" id="PTHR38731:SF3">
    <property type="entry name" value="BLL6125 PROTEIN"/>
    <property type="match status" value="1"/>
</dbReference>
<gene>
    <name evidence="3" type="ORF">DI564_11345</name>
</gene>
<reference evidence="3 4" key="1">
    <citation type="submission" date="2017-08" db="EMBL/GenBank/DDBJ databases">
        <title>Infants hospitalized years apart are colonized by the same room-sourced microbial strains.</title>
        <authorList>
            <person name="Brooks B."/>
            <person name="Olm M.R."/>
            <person name="Firek B.A."/>
            <person name="Baker R."/>
            <person name="Thomas B.C."/>
            <person name="Morowitz M.J."/>
            <person name="Banfield J.F."/>
        </authorList>
    </citation>
    <scope>NUCLEOTIDE SEQUENCE [LARGE SCALE GENOMIC DNA]</scope>
    <source>
        <strain evidence="3">S2_005_003_R2_42</strain>
    </source>
</reference>
<evidence type="ECO:0000313" key="3">
    <source>
        <dbReference type="EMBL" id="PZQ13480.1"/>
    </source>
</evidence>
<feature type="compositionally biased region" description="Low complexity" evidence="1">
    <location>
        <begin position="737"/>
        <end position="754"/>
    </location>
</feature>
<evidence type="ECO:0000256" key="2">
    <source>
        <dbReference type="SAM" id="SignalP"/>
    </source>
</evidence>
<feature type="compositionally biased region" description="Basic and acidic residues" evidence="1">
    <location>
        <begin position="670"/>
        <end position="679"/>
    </location>
</feature>
<feature type="compositionally biased region" description="Low complexity" evidence="1">
    <location>
        <begin position="538"/>
        <end position="548"/>
    </location>
</feature>
<dbReference type="InterPro" id="IPR046535">
    <property type="entry name" value="DUF6600"/>
</dbReference>
<sequence length="771" mass="85041">MARALLALVLIALAGAALADPPGRVARMSYINGNASFQPGGDDRWSEAMINRPLVTGDRLYTDRDSRVELEVGTAVLRMDDRTSLSFLDLNDDIVQVELTQGTLNLQVKRLFDGQTYEVDTPTLAFVVDRPGNYRIDIAPQGDSTMVTVFEGSGSVYGQGGASYRVDDRQSYRFYDSSLRDYEVMDLPRTDTFDRWCFERADRYQRSVARQYVSEEVIGYADLDGYGSWTSHASYGSVWFPTTVAVGWAPYRYGRWSWIDPWGWSWVDDAPWGFAPSHYGRWVYVGNRWGWCPGPRHLRPVYAPALVGFIGGRNWSVSISGGGPVGWFPLGPRDVYVPWYRSSRSYFTNVNVTNIRNTTVINNTYITNVYNNYAAGRPAGIDYAYRRDINAVTAVPDNVFNSSGRVGSARLNLDRNSLARAEVVNRVPVLPTEASLAPRGGARDLPQRAASFDRAVIARNTPPPAPAPFEQRKLAIERNGGQPLQTQELRQLADRAPKTAAAPRQERIQVVGNGAAQRAPQALPPKSAAPGRVERAPAVGANAPAPGASRAPSNATPDRRAVAPERTPAAMQRSDRALPSSGYAPRGERAPAAKAERGAAPTVAPRAERAPAATPRVERAPTVAPRAERAPEAKSFEGRSQPAPSERPARTMQPREPAQQRAPAPSARQYEPRKAEPAVREPAPARSYRQAPPEPRRIEQAPARRVEPQQRAEPAPQRMERSAPQAAPRVAQPPPQQQQRSVEPRQQAAPPQKQQRVERSRDNDGKGKDDR</sequence>
<feature type="compositionally biased region" description="Basic and acidic residues" evidence="1">
    <location>
        <begin position="694"/>
        <end position="710"/>
    </location>
</feature>
<evidence type="ECO:0000313" key="4">
    <source>
        <dbReference type="Proteomes" id="UP000249046"/>
    </source>
</evidence>
<name>A0A2W5MJ52_9GAMM</name>
<feature type="chain" id="PRO_5016122023" description="FecR protein domain-containing protein" evidence="2">
    <location>
        <begin position="20"/>
        <end position="771"/>
    </location>
</feature>
<evidence type="ECO:0000256" key="1">
    <source>
        <dbReference type="SAM" id="MobiDB-lite"/>
    </source>
</evidence>
<feature type="compositionally biased region" description="Low complexity" evidence="1">
    <location>
        <begin position="654"/>
        <end position="669"/>
    </location>
</feature>
<dbReference type="Pfam" id="PF20245">
    <property type="entry name" value="DUF6600"/>
    <property type="match status" value="1"/>
</dbReference>
<organism evidence="3 4">
    <name type="scientific">Rhodanobacter denitrificans</name>
    <dbReference type="NCBI Taxonomy" id="666685"/>
    <lineage>
        <taxon>Bacteria</taxon>
        <taxon>Pseudomonadati</taxon>
        <taxon>Pseudomonadota</taxon>
        <taxon>Gammaproteobacteria</taxon>
        <taxon>Lysobacterales</taxon>
        <taxon>Rhodanobacteraceae</taxon>
        <taxon>Rhodanobacter</taxon>
    </lineage>
</organism>
<comment type="caution">
    <text evidence="3">The sequence shown here is derived from an EMBL/GenBank/DDBJ whole genome shotgun (WGS) entry which is preliminary data.</text>
</comment>
<proteinExistence type="predicted"/>
<feature type="compositionally biased region" description="Basic and acidic residues" evidence="1">
    <location>
        <begin position="626"/>
        <end position="637"/>
    </location>
</feature>
<accession>A0A2W5MJ52</accession>
<feature type="signal peptide" evidence="2">
    <location>
        <begin position="1"/>
        <end position="19"/>
    </location>
</feature>